<dbReference type="AlphaFoldDB" id="A0A3N0XIV9"/>
<dbReference type="SMART" id="SM00369">
    <property type="entry name" value="LRR_TYP"/>
    <property type="match status" value="4"/>
</dbReference>
<dbReference type="OrthoDB" id="676979at2759"/>
<feature type="compositionally biased region" description="Acidic residues" evidence="4">
    <location>
        <begin position="509"/>
        <end position="523"/>
    </location>
</feature>
<feature type="compositionally biased region" description="Acidic residues" evidence="4">
    <location>
        <begin position="160"/>
        <end position="179"/>
    </location>
</feature>
<comment type="caution">
    <text evidence="6">The sequence shown here is derived from an EMBL/GenBank/DDBJ whole genome shotgun (WGS) entry which is preliminary data.</text>
</comment>
<proteinExistence type="predicted"/>
<dbReference type="PANTHER" id="PTHR48051">
    <property type="match status" value="1"/>
</dbReference>
<feature type="region of interest" description="Disordered" evidence="4">
    <location>
        <begin position="133"/>
        <end position="181"/>
    </location>
</feature>
<dbReference type="Proteomes" id="UP000281406">
    <property type="component" value="Unassembled WGS sequence"/>
</dbReference>
<dbReference type="InterPro" id="IPR001611">
    <property type="entry name" value="Leu-rich_rpt"/>
</dbReference>
<dbReference type="EMBL" id="RJVU01072345">
    <property type="protein sequence ID" value="ROI37066.1"/>
    <property type="molecule type" value="Genomic_DNA"/>
</dbReference>
<evidence type="ECO:0000256" key="1">
    <source>
        <dbReference type="ARBA" id="ARBA00022614"/>
    </source>
</evidence>
<feature type="domain" description="Disease resistance R13L4/SHOC-2-like LRR" evidence="5">
    <location>
        <begin position="208"/>
        <end position="311"/>
    </location>
</feature>
<keyword evidence="1" id="KW-0433">Leucine-rich repeat</keyword>
<dbReference type="InterPro" id="IPR055414">
    <property type="entry name" value="LRR_R13L4/SHOC2-like"/>
</dbReference>
<dbReference type="SMART" id="SM00364">
    <property type="entry name" value="LRR_BAC"/>
    <property type="match status" value="5"/>
</dbReference>
<evidence type="ECO:0000313" key="7">
    <source>
        <dbReference type="Proteomes" id="UP000281406"/>
    </source>
</evidence>
<evidence type="ECO:0000256" key="3">
    <source>
        <dbReference type="SAM" id="Coils"/>
    </source>
</evidence>
<dbReference type="Pfam" id="PF23598">
    <property type="entry name" value="LRR_14"/>
    <property type="match status" value="1"/>
</dbReference>
<name>A0A3N0XIV9_ANAGA</name>
<dbReference type="InterPro" id="IPR050216">
    <property type="entry name" value="LRR_domain-containing"/>
</dbReference>
<reference evidence="6 7" key="1">
    <citation type="submission" date="2018-10" db="EMBL/GenBank/DDBJ databases">
        <title>Genome assembly for a Yunnan-Guizhou Plateau 3E fish, Anabarilius grahami (Regan), and its evolutionary and genetic applications.</title>
        <authorList>
            <person name="Jiang W."/>
        </authorList>
    </citation>
    <scope>NUCLEOTIDE SEQUENCE [LARGE SCALE GENOMIC DNA]</scope>
    <source>
        <strain evidence="6">AG-KIZ</strain>
        <tissue evidence="6">Muscle</tissue>
    </source>
</reference>
<accession>A0A3N0XIV9</accession>
<feature type="coiled-coil region" evidence="3">
    <location>
        <begin position="401"/>
        <end position="432"/>
    </location>
</feature>
<dbReference type="InterPro" id="IPR003591">
    <property type="entry name" value="Leu-rich_rpt_typical-subtyp"/>
</dbReference>
<sequence length="542" mass="61287">MRGSYCLIHSLYITCTSAEFRTDHSSSTGQSARRLRTSLANDQPIGRERELWKGGESAEIKRSYSGPRKPELQFGIIGSVHIAAGQVTARPGSTDRAAGTRAVCVGRETLSTGVHTIRTDRLKLKVCDCNPAEGMGNSSRKEAEDKGGEEKEKKDKEKGDEGEEEVEEEEEEVVEDEELPLGVDDLLASGDPVLDLSYYKFRRLPRQVLDLEYLEKLYVCGNRLRDVPKGITRLQGLRTLALDFNKLEDVPLTVCKLTNLTCLYLGSNRLMSLPPEVGNLQSLRCLWVESNYFQRFPKQLYDLPNLRSLQIGDNRLRTLPSDLWRMEALRGLWLYGNRFQEFPRVLLKMEQLEILDMDRNRISEFPNLHHLPALRLFSYDHNPVKEPPRVGEEVLIVGEGAEEVLQARERRKEAKERAEKEAEEAAAAAAAAANPVIHGILKKLRMSSALNLAAAKEKETNGSGPSTGDEDGTQNNDKEAEFERQSVAFHEAELGYDDDGLEYEREELVYEGEGYEGYEGAELEYERSEMDYEYEGEEQEEP</sequence>
<dbReference type="SUPFAM" id="SSF52058">
    <property type="entry name" value="L domain-like"/>
    <property type="match status" value="1"/>
</dbReference>
<evidence type="ECO:0000259" key="5">
    <source>
        <dbReference type="Pfam" id="PF23598"/>
    </source>
</evidence>
<feature type="region of interest" description="Disordered" evidence="4">
    <location>
        <begin position="455"/>
        <end position="542"/>
    </location>
</feature>
<dbReference type="Gene3D" id="3.80.10.10">
    <property type="entry name" value="Ribonuclease Inhibitor"/>
    <property type="match status" value="2"/>
</dbReference>
<keyword evidence="3" id="KW-0175">Coiled coil</keyword>
<dbReference type="PROSITE" id="PS51450">
    <property type="entry name" value="LRR"/>
    <property type="match status" value="2"/>
</dbReference>
<protein>
    <submittedName>
        <fullName evidence="6">Leucine-rich repeat-containing protein 10B</fullName>
    </submittedName>
</protein>
<keyword evidence="2" id="KW-0677">Repeat</keyword>
<feature type="compositionally biased region" description="Basic and acidic residues" evidence="4">
    <location>
        <begin position="139"/>
        <end position="159"/>
    </location>
</feature>
<gene>
    <name evidence="6" type="ORF">DPX16_3004</name>
</gene>
<evidence type="ECO:0000256" key="4">
    <source>
        <dbReference type="SAM" id="MobiDB-lite"/>
    </source>
</evidence>
<evidence type="ECO:0000313" key="6">
    <source>
        <dbReference type="EMBL" id="ROI37066.1"/>
    </source>
</evidence>
<organism evidence="6 7">
    <name type="scientific">Anabarilius grahami</name>
    <name type="common">Kanglang fish</name>
    <name type="synonym">Barilius grahami</name>
    <dbReference type="NCBI Taxonomy" id="495550"/>
    <lineage>
        <taxon>Eukaryota</taxon>
        <taxon>Metazoa</taxon>
        <taxon>Chordata</taxon>
        <taxon>Craniata</taxon>
        <taxon>Vertebrata</taxon>
        <taxon>Euteleostomi</taxon>
        <taxon>Actinopterygii</taxon>
        <taxon>Neopterygii</taxon>
        <taxon>Teleostei</taxon>
        <taxon>Ostariophysi</taxon>
        <taxon>Cypriniformes</taxon>
        <taxon>Xenocyprididae</taxon>
        <taxon>Xenocypridinae</taxon>
        <taxon>Xenocypridinae incertae sedis</taxon>
        <taxon>Anabarilius</taxon>
    </lineage>
</organism>
<feature type="compositionally biased region" description="Acidic residues" evidence="4">
    <location>
        <begin position="531"/>
        <end position="542"/>
    </location>
</feature>
<dbReference type="GO" id="GO:0005737">
    <property type="term" value="C:cytoplasm"/>
    <property type="evidence" value="ECO:0007669"/>
    <property type="project" value="TreeGrafter"/>
</dbReference>
<keyword evidence="7" id="KW-1185">Reference proteome</keyword>
<dbReference type="PANTHER" id="PTHR48051:SF51">
    <property type="entry name" value="LEUCINE-RICH REPEAT-CONTAINING PROTEIN 10B"/>
    <property type="match status" value="1"/>
</dbReference>
<dbReference type="InterPro" id="IPR032675">
    <property type="entry name" value="LRR_dom_sf"/>
</dbReference>
<evidence type="ECO:0000256" key="2">
    <source>
        <dbReference type="ARBA" id="ARBA00022737"/>
    </source>
</evidence>